<dbReference type="SUPFAM" id="SSF53756">
    <property type="entry name" value="UDP-Glycosyltransferase/glycogen phosphorylase"/>
    <property type="match status" value="1"/>
</dbReference>
<dbReference type="GO" id="GO:0016757">
    <property type="term" value="F:glycosyltransferase activity"/>
    <property type="evidence" value="ECO:0007669"/>
    <property type="project" value="UniProtKB-KW"/>
</dbReference>
<dbReference type="InterPro" id="IPR028098">
    <property type="entry name" value="Glyco_trans_4-like_N"/>
</dbReference>
<dbReference type="GeneID" id="36298584"/>
<sequence length="380" mass="41988">MTAGRPRVLVLSLSKVASDARVLKQIARLSETADVVSCGYGPAPASSVAHVELAEAEPRWAVLLRALLIRAHLYRSAYWTTPAVHRARRLLRRQSFDAVLANDLDTVGLALALTAPERIHLDLHEYWLGLHDNSAAWRKLRQPYYRWQLQRWAAQIPSATTVSRTIADRYRDEFGIDGGVVLNATRLHDLAPTPVSRPLRLVHSGGSQPSRRIENMMRAVAQSTSGATLDLYLVGQGTDYYRSLTALADELGDRIRILPPVPSAELIETLNDYDVGIHVLPPTNTNNELALPNKFFDYVQARLALVIGPTPSMVEILRHHDLGIVTADFEPASLTAALDALTPEQVEGFKARSHASAAELSAEPQNDIWHRAIQAIVPQD</sequence>
<evidence type="ECO:0000313" key="5">
    <source>
        <dbReference type="Proteomes" id="UP000182126"/>
    </source>
</evidence>
<evidence type="ECO:0000313" key="4">
    <source>
        <dbReference type="EMBL" id="SDS99109.1"/>
    </source>
</evidence>
<evidence type="ECO:0000256" key="1">
    <source>
        <dbReference type="ARBA" id="ARBA00022676"/>
    </source>
</evidence>
<proteinExistence type="predicted"/>
<protein>
    <submittedName>
        <fullName evidence="4">Glycosyltransferase involved in cell wall bisynthesis</fullName>
    </submittedName>
</protein>
<accession>A0A1H1WSC6</accession>
<keyword evidence="1" id="KW-0328">Glycosyltransferase</keyword>
<dbReference type="Proteomes" id="UP000182126">
    <property type="component" value="Chromosome I"/>
</dbReference>
<name>A0A1H1WSC6_9MICO</name>
<dbReference type="Pfam" id="PF13692">
    <property type="entry name" value="Glyco_trans_1_4"/>
    <property type="match status" value="1"/>
</dbReference>
<dbReference type="AlphaFoldDB" id="A0A1H1WSC6"/>
<reference evidence="4 5" key="1">
    <citation type="submission" date="2016-10" db="EMBL/GenBank/DDBJ databases">
        <authorList>
            <person name="de Groot N.N."/>
        </authorList>
    </citation>
    <scope>NUCLEOTIDE SEQUENCE [LARGE SCALE GENOMIC DNA]</scope>
    <source>
        <strain evidence="4 5">DSM 15019</strain>
    </source>
</reference>
<dbReference type="Pfam" id="PF13439">
    <property type="entry name" value="Glyco_transf_4"/>
    <property type="match status" value="1"/>
</dbReference>
<evidence type="ECO:0000259" key="3">
    <source>
        <dbReference type="Pfam" id="PF13439"/>
    </source>
</evidence>
<feature type="domain" description="Glycosyltransferase subfamily 4-like N-terminal" evidence="3">
    <location>
        <begin position="34"/>
        <end position="178"/>
    </location>
</feature>
<gene>
    <name evidence="4" type="ORF">SAMN04489809_3212</name>
</gene>
<dbReference type="RefSeq" id="WP_060921744.1">
    <property type="nucleotide sequence ID" value="NZ_CBDRLI010000005.1"/>
</dbReference>
<keyword evidence="2 4" id="KW-0808">Transferase</keyword>
<dbReference type="Gene3D" id="3.40.50.2000">
    <property type="entry name" value="Glycogen Phosphorylase B"/>
    <property type="match status" value="2"/>
</dbReference>
<organism evidence="4 5">
    <name type="scientific">Microbacterium paraoxydans</name>
    <dbReference type="NCBI Taxonomy" id="199592"/>
    <lineage>
        <taxon>Bacteria</taxon>
        <taxon>Bacillati</taxon>
        <taxon>Actinomycetota</taxon>
        <taxon>Actinomycetes</taxon>
        <taxon>Micrococcales</taxon>
        <taxon>Microbacteriaceae</taxon>
        <taxon>Microbacterium</taxon>
    </lineage>
</organism>
<evidence type="ECO:0000256" key="2">
    <source>
        <dbReference type="ARBA" id="ARBA00022679"/>
    </source>
</evidence>
<dbReference type="EMBL" id="LT629770">
    <property type="protein sequence ID" value="SDS99109.1"/>
    <property type="molecule type" value="Genomic_DNA"/>
</dbReference>